<dbReference type="InParanoid" id="A9VCA7"/>
<evidence type="ECO:0000256" key="2">
    <source>
        <dbReference type="SAM" id="Phobius"/>
    </source>
</evidence>
<feature type="chain" id="PRO_5002743110" evidence="3">
    <location>
        <begin position="28"/>
        <end position="368"/>
    </location>
</feature>
<reference evidence="4 5" key="1">
    <citation type="journal article" date="2008" name="Nature">
        <title>The genome of the choanoflagellate Monosiga brevicollis and the origin of metazoans.</title>
        <authorList>
            <consortium name="JGI Sequencing"/>
            <person name="King N."/>
            <person name="Westbrook M.J."/>
            <person name="Young S.L."/>
            <person name="Kuo A."/>
            <person name="Abedin M."/>
            <person name="Chapman J."/>
            <person name="Fairclough S."/>
            <person name="Hellsten U."/>
            <person name="Isogai Y."/>
            <person name="Letunic I."/>
            <person name="Marr M."/>
            <person name="Pincus D."/>
            <person name="Putnam N."/>
            <person name="Rokas A."/>
            <person name="Wright K.J."/>
            <person name="Zuzow R."/>
            <person name="Dirks W."/>
            <person name="Good M."/>
            <person name="Goodstein D."/>
            <person name="Lemons D."/>
            <person name="Li W."/>
            <person name="Lyons J.B."/>
            <person name="Morris A."/>
            <person name="Nichols S."/>
            <person name="Richter D.J."/>
            <person name="Salamov A."/>
            <person name="Bork P."/>
            <person name="Lim W.A."/>
            <person name="Manning G."/>
            <person name="Miller W.T."/>
            <person name="McGinnis W."/>
            <person name="Shapiro H."/>
            <person name="Tjian R."/>
            <person name="Grigoriev I.V."/>
            <person name="Rokhsar D."/>
        </authorList>
    </citation>
    <scope>NUCLEOTIDE SEQUENCE [LARGE SCALE GENOMIC DNA]</scope>
    <source>
        <strain evidence="5">MX1 / ATCC 50154</strain>
    </source>
</reference>
<dbReference type="KEGG" id="mbr:MONBRDRAFT_12446"/>
<name>A9VCA7_MONBE</name>
<evidence type="ECO:0000313" key="4">
    <source>
        <dbReference type="EMBL" id="EDQ84867.1"/>
    </source>
</evidence>
<keyword evidence="2" id="KW-0812">Transmembrane</keyword>
<dbReference type="GeneID" id="5895618"/>
<accession>A9VCA7</accession>
<feature type="region of interest" description="Disordered" evidence="1">
    <location>
        <begin position="160"/>
        <end position="184"/>
    </location>
</feature>
<sequence length="368" mass="40101">MGRLERILGLPLVWMLCCSWLPTSGQAVDTTWPPTSSAPPLVINPAEDSGPTPWYKSTVLVVVAGVLAVLLALALLLVLLCPSCQRPRPARVERMDEQARWEAYYGNPWAPAGASSEVHLNPLSSDPQTPSHRVSTPSYTYMHGSSRATRAAWMAQLDTDEGTTTRPDDRPSGPTTRTPSPRGSLDAAVFHNVTAAVSLAGPRQVRRVVKRTSVASVDEDTLAMFSPVRVDVGRAEADEVGDAEAEELAFDPRDSYYRNSPSPEDWELEPDDAEVTDIIEAPPRSRPTFTAFQSTGDRDRTRLDPFLPLDSWGRAAEHSRAVRGDAAFANDFGGQDHQPSSESLAPPAFEAPYATADDFAWSETAFQL</sequence>
<evidence type="ECO:0000256" key="3">
    <source>
        <dbReference type="SAM" id="SignalP"/>
    </source>
</evidence>
<gene>
    <name evidence="4" type="ORF">MONBRDRAFT_12446</name>
</gene>
<feature type="compositionally biased region" description="Polar residues" evidence="1">
    <location>
        <begin position="122"/>
        <end position="139"/>
    </location>
</feature>
<keyword evidence="2" id="KW-1133">Transmembrane helix</keyword>
<keyword evidence="5" id="KW-1185">Reference proteome</keyword>
<feature type="signal peptide" evidence="3">
    <location>
        <begin position="1"/>
        <end position="27"/>
    </location>
</feature>
<evidence type="ECO:0000256" key="1">
    <source>
        <dbReference type="SAM" id="MobiDB-lite"/>
    </source>
</evidence>
<organism evidence="4 5">
    <name type="scientific">Monosiga brevicollis</name>
    <name type="common">Choanoflagellate</name>
    <dbReference type="NCBI Taxonomy" id="81824"/>
    <lineage>
        <taxon>Eukaryota</taxon>
        <taxon>Choanoflagellata</taxon>
        <taxon>Craspedida</taxon>
        <taxon>Salpingoecidae</taxon>
        <taxon>Monosiga</taxon>
    </lineage>
</organism>
<keyword evidence="2" id="KW-0472">Membrane</keyword>
<feature type="compositionally biased region" description="Low complexity" evidence="1">
    <location>
        <begin position="172"/>
        <end position="183"/>
    </location>
</feature>
<dbReference type="RefSeq" id="XP_001750368.1">
    <property type="nucleotide sequence ID" value="XM_001750316.1"/>
</dbReference>
<dbReference type="EMBL" id="CH991580">
    <property type="protein sequence ID" value="EDQ84867.1"/>
    <property type="molecule type" value="Genomic_DNA"/>
</dbReference>
<protein>
    <submittedName>
        <fullName evidence="4">Uncharacterized protein</fullName>
    </submittedName>
</protein>
<feature type="transmembrane region" description="Helical" evidence="2">
    <location>
        <begin position="59"/>
        <end position="81"/>
    </location>
</feature>
<keyword evidence="3" id="KW-0732">Signal</keyword>
<feature type="region of interest" description="Disordered" evidence="1">
    <location>
        <begin position="116"/>
        <end position="139"/>
    </location>
</feature>
<proteinExistence type="predicted"/>
<dbReference type="Proteomes" id="UP000001357">
    <property type="component" value="Unassembled WGS sequence"/>
</dbReference>
<dbReference type="AlphaFoldDB" id="A9VCA7"/>
<evidence type="ECO:0000313" key="5">
    <source>
        <dbReference type="Proteomes" id="UP000001357"/>
    </source>
</evidence>